<feature type="region of interest" description="Disordered" evidence="1">
    <location>
        <begin position="296"/>
        <end position="329"/>
    </location>
</feature>
<sequence>MRFLTHTLLSIIFSISYCNVGKASPDTPHICGYEPDKHVRYAQTLKDGNKIFENVPLYQINLMNLRNPCRKICNLKGGSCSEIDFVDRESGSPKYSIYTSRSKLDSYNVMQGYIHDNLVTNRVGAIVRCPGPAMFSHNKNIQFIPNEDPNGVSIKTIDPHYTLMGFSIDGEDNFDFKCGTLKQISDDERFDIEWNYKITTAKKCFKYDALFPYDYKGEVRCSNKVNHKGDYGLILAVTPGNKRNGKHGKVRIIAKNSKVYPGEIIFFYSNKDLRDRNQMVIEPMCIIKVSRPTTNKDIIDQTGNTKPPQTTPTDENSPITTTASVDDCL</sequence>
<dbReference type="WBParaSite" id="SPAL_0000344700.1">
    <property type="protein sequence ID" value="SPAL_0000344700.1"/>
    <property type="gene ID" value="SPAL_0000344700"/>
</dbReference>
<evidence type="ECO:0000256" key="2">
    <source>
        <dbReference type="SAM" id="SignalP"/>
    </source>
</evidence>
<protein>
    <submittedName>
        <fullName evidence="4">SET domain-containing protein</fullName>
    </submittedName>
</protein>
<reference evidence="4" key="1">
    <citation type="submission" date="2017-02" db="UniProtKB">
        <authorList>
            <consortium name="WormBaseParasite"/>
        </authorList>
    </citation>
    <scope>IDENTIFICATION</scope>
</reference>
<keyword evidence="3" id="KW-1185">Reference proteome</keyword>
<proteinExistence type="predicted"/>
<feature type="signal peptide" evidence="2">
    <location>
        <begin position="1"/>
        <end position="23"/>
    </location>
</feature>
<evidence type="ECO:0000313" key="3">
    <source>
        <dbReference type="Proteomes" id="UP000046392"/>
    </source>
</evidence>
<feature type="chain" id="PRO_5005894133" evidence="2">
    <location>
        <begin position="24"/>
        <end position="329"/>
    </location>
</feature>
<evidence type="ECO:0000313" key="4">
    <source>
        <dbReference type="WBParaSite" id="SPAL_0000344700.1"/>
    </source>
</evidence>
<accession>A0A0N5BBP1</accession>
<name>A0A0N5BBP1_STREA</name>
<dbReference type="Proteomes" id="UP000046392">
    <property type="component" value="Unplaced"/>
</dbReference>
<keyword evidence="2" id="KW-0732">Signal</keyword>
<evidence type="ECO:0000256" key="1">
    <source>
        <dbReference type="SAM" id="MobiDB-lite"/>
    </source>
</evidence>
<organism evidence="3 4">
    <name type="scientific">Strongyloides papillosus</name>
    <name type="common">Intestinal threadworm</name>
    <dbReference type="NCBI Taxonomy" id="174720"/>
    <lineage>
        <taxon>Eukaryota</taxon>
        <taxon>Metazoa</taxon>
        <taxon>Ecdysozoa</taxon>
        <taxon>Nematoda</taxon>
        <taxon>Chromadorea</taxon>
        <taxon>Rhabditida</taxon>
        <taxon>Tylenchina</taxon>
        <taxon>Panagrolaimomorpha</taxon>
        <taxon>Strongyloidoidea</taxon>
        <taxon>Strongyloididae</taxon>
        <taxon>Strongyloides</taxon>
    </lineage>
</organism>
<dbReference type="AlphaFoldDB" id="A0A0N5BBP1"/>